<sequence>MDDCDGPNTFIATKQKIAVEKVDSEMLTDPREYRHQGIDAMQRINIGTQTEQISTSVSTILKGKISNEILNLLLTTVKNNNEERNVLARLDIFHRTDSVTLSMMKQYQLSQKEELPLQNVVCGSNGRMAFLFADRYHETWCSHNGVILFWHRRPTDRLVLSSCPTILRYGPQGLIAIGLITGQILIILNGEIISTNEVHTLSVTSFEWLFPSQQIVSVSLDGQIIISNLKSTILEAKHSKLITTLNLPRNIRKSNASGKYIGLTSLCVVKDRLFIGSEIGAIWIATLPDLSISLFHFEIDCIEDVTHISNYSVIVTSSGKISLLQIFVFLKCFCLHLLLLGQGIRTCCILI</sequence>
<accession>A0A8R1TNX3</accession>
<dbReference type="EnsemblMetazoa" id="OVOC1403.1">
    <property type="protein sequence ID" value="OVOC1403.1"/>
    <property type="gene ID" value="WBGene00238212"/>
</dbReference>
<dbReference type="Proteomes" id="UP000024404">
    <property type="component" value="Unassembled WGS sequence"/>
</dbReference>
<dbReference type="InterPro" id="IPR036322">
    <property type="entry name" value="WD40_repeat_dom_sf"/>
</dbReference>
<dbReference type="AlphaFoldDB" id="A0A8R1TNX3"/>
<reference evidence="1" key="2">
    <citation type="submission" date="2022-06" db="UniProtKB">
        <authorList>
            <consortium name="EnsemblMetazoa"/>
        </authorList>
    </citation>
    <scope>IDENTIFICATION</scope>
</reference>
<dbReference type="InterPro" id="IPR015943">
    <property type="entry name" value="WD40/YVTN_repeat-like_dom_sf"/>
</dbReference>
<protein>
    <submittedName>
        <fullName evidence="1">Uncharacterized protein</fullName>
    </submittedName>
</protein>
<name>A0A8R1TNX3_ONCVO</name>
<evidence type="ECO:0000313" key="1">
    <source>
        <dbReference type="EnsemblMetazoa" id="OVOC1403.1"/>
    </source>
</evidence>
<dbReference type="SUPFAM" id="SSF50978">
    <property type="entry name" value="WD40 repeat-like"/>
    <property type="match status" value="1"/>
</dbReference>
<dbReference type="Gene3D" id="2.130.10.10">
    <property type="entry name" value="YVTN repeat-like/Quinoprotein amine dehydrogenase"/>
    <property type="match status" value="1"/>
</dbReference>
<dbReference type="EMBL" id="CMVM020000040">
    <property type="status" value="NOT_ANNOTATED_CDS"/>
    <property type="molecule type" value="Genomic_DNA"/>
</dbReference>
<organism evidence="1 2">
    <name type="scientific">Onchocerca volvulus</name>
    <dbReference type="NCBI Taxonomy" id="6282"/>
    <lineage>
        <taxon>Eukaryota</taxon>
        <taxon>Metazoa</taxon>
        <taxon>Ecdysozoa</taxon>
        <taxon>Nematoda</taxon>
        <taxon>Chromadorea</taxon>
        <taxon>Rhabditida</taxon>
        <taxon>Spirurina</taxon>
        <taxon>Spiruromorpha</taxon>
        <taxon>Filarioidea</taxon>
        <taxon>Onchocercidae</taxon>
        <taxon>Onchocerca</taxon>
    </lineage>
</organism>
<dbReference type="OMA" id="ITGHILI"/>
<proteinExistence type="predicted"/>
<keyword evidence="2" id="KW-1185">Reference proteome</keyword>
<evidence type="ECO:0000313" key="2">
    <source>
        <dbReference type="Proteomes" id="UP000024404"/>
    </source>
</evidence>
<reference evidence="2" key="1">
    <citation type="submission" date="2013-10" db="EMBL/GenBank/DDBJ databases">
        <title>Genome sequencing of Onchocerca volvulus.</title>
        <authorList>
            <person name="Cotton J."/>
            <person name="Tsai J."/>
            <person name="Stanley E."/>
            <person name="Tracey A."/>
            <person name="Holroyd N."/>
            <person name="Lustigman S."/>
            <person name="Berriman M."/>
        </authorList>
    </citation>
    <scope>NUCLEOTIDE SEQUENCE</scope>
</reference>